<comment type="similarity">
    <text evidence="1">Belongs to the plant acyltransferase family.</text>
</comment>
<dbReference type="OrthoDB" id="671439at2759"/>
<evidence type="ECO:0000256" key="3">
    <source>
        <dbReference type="ARBA" id="ARBA00023315"/>
    </source>
</evidence>
<organism evidence="4 5">
    <name type="scientific">Populus tomentosa</name>
    <name type="common">Chinese white poplar</name>
    <dbReference type="NCBI Taxonomy" id="118781"/>
    <lineage>
        <taxon>Eukaryota</taxon>
        <taxon>Viridiplantae</taxon>
        <taxon>Streptophyta</taxon>
        <taxon>Embryophyta</taxon>
        <taxon>Tracheophyta</taxon>
        <taxon>Spermatophyta</taxon>
        <taxon>Magnoliopsida</taxon>
        <taxon>eudicotyledons</taxon>
        <taxon>Gunneridae</taxon>
        <taxon>Pentapetalae</taxon>
        <taxon>rosids</taxon>
        <taxon>fabids</taxon>
        <taxon>Malpighiales</taxon>
        <taxon>Salicaceae</taxon>
        <taxon>Saliceae</taxon>
        <taxon>Populus</taxon>
    </lineage>
</organism>
<protein>
    <submittedName>
        <fullName evidence="4">Uncharacterized protein</fullName>
    </submittedName>
</protein>
<accession>A0A8X7Y0V1</accession>
<dbReference type="InterPro" id="IPR050317">
    <property type="entry name" value="Plant_Fungal_Acyltransferase"/>
</dbReference>
<dbReference type="PANTHER" id="PTHR31642:SF158">
    <property type="entry name" value="N-BENZOYLTRANSFERASE PROTEIN, PUTATIVE-RELATED"/>
    <property type="match status" value="1"/>
</dbReference>
<dbReference type="FunFam" id="3.30.559.10:FF:000008">
    <property type="entry name" value="Tryptamine hydroxycinnamoyl transferase"/>
    <property type="match status" value="1"/>
</dbReference>
<name>A0A8X7Y0V1_POPTO</name>
<proteinExistence type="inferred from homology"/>
<evidence type="ECO:0000256" key="1">
    <source>
        <dbReference type="ARBA" id="ARBA00009861"/>
    </source>
</evidence>
<evidence type="ECO:0000256" key="2">
    <source>
        <dbReference type="ARBA" id="ARBA00022679"/>
    </source>
</evidence>
<dbReference type="AlphaFoldDB" id="A0A8X7Y0V1"/>
<keyword evidence="5" id="KW-1185">Reference proteome</keyword>
<gene>
    <name evidence="4" type="ORF">POTOM_056331</name>
</gene>
<dbReference type="PANTHER" id="PTHR31642">
    <property type="entry name" value="TRICHOTHECENE 3-O-ACETYLTRANSFERASE"/>
    <property type="match status" value="1"/>
</dbReference>
<keyword evidence="3" id="KW-0012">Acyltransferase</keyword>
<dbReference type="Pfam" id="PF02458">
    <property type="entry name" value="Transferase"/>
    <property type="match status" value="2"/>
</dbReference>
<reference evidence="4" key="1">
    <citation type="journal article" date="2020" name="bioRxiv">
        <title>Hybrid origin of Populus tomentosa Carr. identified through genome sequencing and phylogenomic analysis.</title>
        <authorList>
            <person name="An X."/>
            <person name="Gao K."/>
            <person name="Chen Z."/>
            <person name="Li J."/>
            <person name="Yang X."/>
            <person name="Yang X."/>
            <person name="Zhou J."/>
            <person name="Guo T."/>
            <person name="Zhao T."/>
            <person name="Huang S."/>
            <person name="Miao D."/>
            <person name="Khan W.U."/>
            <person name="Rao P."/>
            <person name="Ye M."/>
            <person name="Lei B."/>
            <person name="Liao W."/>
            <person name="Wang J."/>
            <person name="Ji L."/>
            <person name="Li Y."/>
            <person name="Guo B."/>
            <person name="Mustafa N.S."/>
            <person name="Li S."/>
            <person name="Yun Q."/>
            <person name="Keller S.R."/>
            <person name="Mao J."/>
            <person name="Zhang R."/>
            <person name="Strauss S.H."/>
        </authorList>
    </citation>
    <scope>NUCLEOTIDE SEQUENCE</scope>
    <source>
        <strain evidence="4">GM15</strain>
        <tissue evidence="4">Leaf</tissue>
    </source>
</reference>
<evidence type="ECO:0000313" key="5">
    <source>
        <dbReference type="Proteomes" id="UP000886885"/>
    </source>
</evidence>
<comment type="caution">
    <text evidence="4">The sequence shown here is derived from an EMBL/GenBank/DDBJ whole genome shotgun (WGS) entry which is preliminary data.</text>
</comment>
<dbReference type="EMBL" id="JAAWWB010000035">
    <property type="protein sequence ID" value="KAG6740862.1"/>
    <property type="molecule type" value="Genomic_DNA"/>
</dbReference>
<dbReference type="Proteomes" id="UP000886885">
    <property type="component" value="Chromosome 18A"/>
</dbReference>
<sequence length="667" mass="73667">MHVRFMSLMVDTEKIASAKVLESLYPVAGRLARDANSRIEINCDGEGVLFIEAETGSAMGDFVGFKPSDELRQLIPTVDYSDISSYPLQVTRFACGGVCLGAGWHHTLADGTECLHFMNTWSDIARGLPVKTPPFIDRTILRGRVPPNPTFHHIEYDPFPTINTPFQNPIPESAGSKDISVASLEIPSDLLDTLRAMAKNDASKTEYSTYVILTAHIWRCACKARGLSNDQATKTASLVPGSSSLSLNLNTEPELQDADYHKGIIHGAADPGCTKPPARVKVLKEALSKVLESFYPVAGRLARDANGRIEINCDGEGVLFIEAETGSAMGDFVGFKPSDELRQLIPTVDYSDISSYPLLVLQVTRFACGGVCLGVGWHHTLADGTECLHFMNTWSDIARGLPVKTPPFIDRTILRGRVPPNPTFHHIEYDPFPTINTPFQNPIPGSAGSKDISVANLKIPSDLLDTLRAMAKNDASKTEYSTYVILTAHIWRCACKARGLSNDQATKLCMPTNGRNRFRPPIPPGYFGNVIFLATPIALSGDLLSEPLAHTAERIHKAIKRMDDEYLRSAVDYLEKVDDLTTVMRSPETYRSPNLNIVSWMYLPFYDADFGWGKPVYMRPAFAFEGKGYILPSPANDGTLSLTICLETDHLQSFHKFFYEYSKRSCL</sequence>
<keyword evidence="2" id="KW-0808">Transferase</keyword>
<evidence type="ECO:0000313" key="4">
    <source>
        <dbReference type="EMBL" id="KAG6740862.1"/>
    </source>
</evidence>
<dbReference type="GO" id="GO:0016747">
    <property type="term" value="F:acyltransferase activity, transferring groups other than amino-acyl groups"/>
    <property type="evidence" value="ECO:0007669"/>
    <property type="project" value="TreeGrafter"/>
</dbReference>